<feature type="transmembrane region" description="Helical" evidence="10">
    <location>
        <begin position="6"/>
        <end position="28"/>
    </location>
</feature>
<dbReference type="PANTHER" id="PTHR30487">
    <property type="entry name" value="TYPE 4 PREPILIN-LIKE PROTEINS LEADER PEPTIDE-PROCESSING ENZYME"/>
    <property type="match status" value="1"/>
</dbReference>
<comment type="caution">
    <text evidence="13">The sequence shown here is derived from an EMBL/GenBank/DDBJ whole genome shotgun (WGS) entry which is preliminary data.</text>
</comment>
<dbReference type="PANTHER" id="PTHR30487:SF0">
    <property type="entry name" value="PREPILIN LEADER PEPTIDASE_N-METHYLTRANSFERASE-RELATED"/>
    <property type="match status" value="1"/>
</dbReference>
<evidence type="ECO:0000313" key="14">
    <source>
        <dbReference type="Proteomes" id="UP000712673"/>
    </source>
</evidence>
<dbReference type="InterPro" id="IPR000045">
    <property type="entry name" value="Prepilin_IV_endopep_pep"/>
</dbReference>
<feature type="domain" description="Prepilin type IV endopeptidase peptidase" evidence="11">
    <location>
        <begin position="108"/>
        <end position="216"/>
    </location>
</feature>
<name>A0A938B360_UNCTE</name>
<dbReference type="AlphaFoldDB" id="A0A938B360"/>
<dbReference type="GO" id="GO:0006465">
    <property type="term" value="P:signal peptide processing"/>
    <property type="evidence" value="ECO:0007669"/>
    <property type="project" value="TreeGrafter"/>
</dbReference>
<dbReference type="EMBL" id="VGLS01001102">
    <property type="protein sequence ID" value="MBM3226902.1"/>
    <property type="molecule type" value="Genomic_DNA"/>
</dbReference>
<comment type="catalytic activity">
    <reaction evidence="9">
        <text>Typically cleaves a -Gly-|-Phe- bond to release an N-terminal, basic peptide of 5-8 residues from type IV prepilin, and then N-methylates the new N-terminal amino group, the methyl donor being S-adenosyl-L-methionine.</text>
        <dbReference type="EC" id="3.4.23.43"/>
    </reaction>
</comment>
<reference evidence="13" key="1">
    <citation type="submission" date="2019-03" db="EMBL/GenBank/DDBJ databases">
        <title>Lake Tanganyika Metagenome-Assembled Genomes (MAGs).</title>
        <authorList>
            <person name="Tran P."/>
        </authorList>
    </citation>
    <scope>NUCLEOTIDE SEQUENCE</scope>
    <source>
        <strain evidence="13">K_DeepCast_65m_m2_066</strain>
    </source>
</reference>
<evidence type="ECO:0000256" key="4">
    <source>
        <dbReference type="ARBA" id="ARBA00022519"/>
    </source>
</evidence>
<evidence type="ECO:0000256" key="3">
    <source>
        <dbReference type="ARBA" id="ARBA00022475"/>
    </source>
</evidence>
<gene>
    <name evidence="13" type="ORF">FJZ47_24310</name>
</gene>
<protein>
    <recommendedName>
        <fullName evidence="9">Prepilin leader peptidase/N-methyltransferase</fullName>
        <ecNumber evidence="9">2.1.1.-</ecNumber>
        <ecNumber evidence="9">3.4.23.43</ecNumber>
    </recommendedName>
</protein>
<evidence type="ECO:0000256" key="5">
    <source>
        <dbReference type="ARBA" id="ARBA00022692"/>
    </source>
</evidence>
<keyword evidence="9" id="KW-0378">Hydrolase</keyword>
<evidence type="ECO:0000256" key="1">
    <source>
        <dbReference type="ARBA" id="ARBA00004429"/>
    </source>
</evidence>
<keyword evidence="3" id="KW-1003">Cell membrane</keyword>
<dbReference type="Pfam" id="PF01478">
    <property type="entry name" value="Peptidase_A24"/>
    <property type="match status" value="1"/>
</dbReference>
<keyword evidence="7 10" id="KW-0472">Membrane</keyword>
<evidence type="ECO:0000256" key="2">
    <source>
        <dbReference type="ARBA" id="ARBA00005801"/>
    </source>
</evidence>
<organism evidence="13 14">
    <name type="scientific">Tectimicrobiota bacterium</name>
    <dbReference type="NCBI Taxonomy" id="2528274"/>
    <lineage>
        <taxon>Bacteria</taxon>
        <taxon>Pseudomonadati</taxon>
        <taxon>Nitrospinota/Tectimicrobiota group</taxon>
        <taxon>Candidatus Tectimicrobiota</taxon>
    </lineage>
</organism>
<dbReference type="GO" id="GO:0032259">
    <property type="term" value="P:methylation"/>
    <property type="evidence" value="ECO:0007669"/>
    <property type="project" value="UniProtKB-KW"/>
</dbReference>
<comment type="similarity">
    <text evidence="2 8">Belongs to the peptidase A24 family.</text>
</comment>
<dbReference type="InterPro" id="IPR010627">
    <property type="entry name" value="Prepilin_pept_A24_N"/>
</dbReference>
<feature type="transmembrane region" description="Helical" evidence="10">
    <location>
        <begin position="153"/>
        <end position="175"/>
    </location>
</feature>
<dbReference type="EC" id="2.1.1.-" evidence="9"/>
<keyword evidence="9" id="KW-0511">Multifunctional enzyme</keyword>
<feature type="transmembrane region" description="Helical" evidence="10">
    <location>
        <begin position="232"/>
        <end position="256"/>
    </location>
</feature>
<dbReference type="InterPro" id="IPR050882">
    <property type="entry name" value="Prepilin_peptidase/N-MTase"/>
</dbReference>
<keyword evidence="9" id="KW-0645">Protease</keyword>
<feature type="transmembrane region" description="Helical" evidence="10">
    <location>
        <begin position="187"/>
        <end position="220"/>
    </location>
</feature>
<keyword evidence="9" id="KW-0489">Methyltransferase</keyword>
<dbReference type="Pfam" id="PF06750">
    <property type="entry name" value="A24_N_bact"/>
    <property type="match status" value="1"/>
</dbReference>
<keyword evidence="5 9" id="KW-0812">Transmembrane</keyword>
<evidence type="ECO:0000256" key="8">
    <source>
        <dbReference type="RuleBase" id="RU003793"/>
    </source>
</evidence>
<accession>A0A938B360</accession>
<comment type="subcellular location">
    <subcellularLocation>
        <location evidence="1">Cell inner membrane</location>
        <topology evidence="1">Multi-pass membrane protein</topology>
    </subcellularLocation>
    <subcellularLocation>
        <location evidence="9">Cell membrane</location>
        <topology evidence="9">Multi-pass membrane protein</topology>
    </subcellularLocation>
</comment>
<evidence type="ECO:0000256" key="9">
    <source>
        <dbReference type="RuleBase" id="RU003794"/>
    </source>
</evidence>
<dbReference type="Gene3D" id="1.20.120.1220">
    <property type="match status" value="1"/>
</dbReference>
<dbReference type="Proteomes" id="UP000712673">
    <property type="component" value="Unassembled WGS sequence"/>
</dbReference>
<proteinExistence type="inferred from homology"/>
<feature type="transmembrane region" description="Helical" evidence="10">
    <location>
        <begin position="129"/>
        <end position="147"/>
    </location>
</feature>
<evidence type="ECO:0000259" key="11">
    <source>
        <dbReference type="Pfam" id="PF01478"/>
    </source>
</evidence>
<dbReference type="GO" id="GO:0005886">
    <property type="term" value="C:plasma membrane"/>
    <property type="evidence" value="ECO:0007669"/>
    <property type="project" value="UniProtKB-SubCell"/>
</dbReference>
<dbReference type="EC" id="3.4.23.43" evidence="9"/>
<evidence type="ECO:0000256" key="7">
    <source>
        <dbReference type="ARBA" id="ARBA00023136"/>
    </source>
</evidence>
<evidence type="ECO:0000259" key="12">
    <source>
        <dbReference type="Pfam" id="PF06750"/>
    </source>
</evidence>
<dbReference type="PRINTS" id="PR00864">
    <property type="entry name" value="PREPILNPTASE"/>
</dbReference>
<dbReference type="GO" id="GO:0008168">
    <property type="term" value="F:methyltransferase activity"/>
    <property type="evidence" value="ECO:0007669"/>
    <property type="project" value="UniProtKB-KW"/>
</dbReference>
<dbReference type="GO" id="GO:0004190">
    <property type="term" value="F:aspartic-type endopeptidase activity"/>
    <property type="evidence" value="ECO:0007669"/>
    <property type="project" value="UniProtKB-EC"/>
</dbReference>
<comment type="function">
    <text evidence="9">Plays an essential role in type IV pili and type II pseudopili formation by proteolytically removing the leader sequence from substrate proteins and subsequently monomethylating the alpha-amino group of the newly exposed N-terminal phenylalanine.</text>
</comment>
<keyword evidence="4" id="KW-0997">Cell inner membrane</keyword>
<evidence type="ECO:0000313" key="13">
    <source>
        <dbReference type="EMBL" id="MBM3226902.1"/>
    </source>
</evidence>
<sequence>MSPEYTVDVIVMFIFGTLIGSFANVCVYRLPQRLSIIFPGSHCPVCQQPLRPWHNIPLLSYVLLGGRCATCHSTISFRYPLIECCNGLLYVLIYAHYQRSVQTVVFVLLATSFLIVTCIDIAHTIIPGSITLPGIVLGVCSSAWLTSVGLGNALIGLALGGGLFLLMAVLSVEILGREGMGGGDIKLIAMIGAFLGWRAVLLTIFLAAVSGASVGIALMLARRQRRQEPIPFGPFLALGALLAMLWGDALLAWYLARPV</sequence>
<keyword evidence="9" id="KW-0808">Transferase</keyword>
<evidence type="ECO:0000256" key="6">
    <source>
        <dbReference type="ARBA" id="ARBA00022989"/>
    </source>
</evidence>
<feature type="transmembrane region" description="Helical" evidence="10">
    <location>
        <begin position="103"/>
        <end position="122"/>
    </location>
</feature>
<keyword evidence="6 10" id="KW-1133">Transmembrane helix</keyword>
<evidence type="ECO:0000256" key="10">
    <source>
        <dbReference type="SAM" id="Phobius"/>
    </source>
</evidence>
<dbReference type="InterPro" id="IPR014032">
    <property type="entry name" value="Peptidase_A24A_bac"/>
</dbReference>
<feature type="domain" description="Prepilin peptidase A24 N-terminal" evidence="12">
    <location>
        <begin position="14"/>
        <end position="96"/>
    </location>
</feature>